<dbReference type="InterPro" id="IPR046526">
    <property type="entry name" value="DUF6591"/>
</dbReference>
<keyword evidence="2" id="KW-0812">Transmembrane</keyword>
<comment type="caution">
    <text evidence="4">The sequence shown here is derived from an EMBL/GenBank/DDBJ whole genome shotgun (WGS) entry which is preliminary data.</text>
</comment>
<feature type="region of interest" description="Disordered" evidence="1">
    <location>
        <begin position="252"/>
        <end position="275"/>
    </location>
</feature>
<feature type="domain" description="DUF6591" evidence="3">
    <location>
        <begin position="154"/>
        <end position="360"/>
    </location>
</feature>
<reference evidence="4 5" key="1">
    <citation type="submission" date="2022-08" db="EMBL/GenBank/DDBJ databases">
        <title>Tractidigestivibacter montrealensis type strain KD21.</title>
        <authorList>
            <person name="Diop K."/>
            <person name="Richard C."/>
            <person name="Routy B."/>
        </authorList>
    </citation>
    <scope>NUCLEOTIDE SEQUENCE [LARGE SCALE GENOMIC DNA]</scope>
    <source>
        <strain evidence="4 5">KD21</strain>
    </source>
</reference>
<proteinExistence type="predicted"/>
<evidence type="ECO:0000313" key="4">
    <source>
        <dbReference type="EMBL" id="MCR9036310.1"/>
    </source>
</evidence>
<name>A0ABT1Z7W8_9ACTN</name>
<accession>A0ABT1Z7W8</accession>
<feature type="compositionally biased region" description="Low complexity" evidence="1">
    <location>
        <begin position="252"/>
        <end position="274"/>
    </location>
</feature>
<feature type="transmembrane region" description="Helical" evidence="2">
    <location>
        <begin position="31"/>
        <end position="48"/>
    </location>
</feature>
<keyword evidence="2" id="KW-1133">Transmembrane helix</keyword>
<dbReference type="RefSeq" id="WP_032111127.1">
    <property type="nucleotide sequence ID" value="NZ_JANSKA010000003.1"/>
</dbReference>
<protein>
    <recommendedName>
        <fullName evidence="3">DUF6591 domain-containing protein</fullName>
    </recommendedName>
</protein>
<feature type="region of interest" description="Disordered" evidence="1">
    <location>
        <begin position="1"/>
        <end position="25"/>
    </location>
</feature>
<evidence type="ECO:0000256" key="2">
    <source>
        <dbReference type="SAM" id="Phobius"/>
    </source>
</evidence>
<dbReference type="Proteomes" id="UP001204320">
    <property type="component" value="Unassembled WGS sequence"/>
</dbReference>
<dbReference type="EMBL" id="JANSKA010000003">
    <property type="protein sequence ID" value="MCR9036310.1"/>
    <property type="molecule type" value="Genomic_DNA"/>
</dbReference>
<dbReference type="Pfam" id="PF20234">
    <property type="entry name" value="DUF6591"/>
    <property type="match status" value="1"/>
</dbReference>
<evidence type="ECO:0000259" key="3">
    <source>
        <dbReference type="Pfam" id="PF20234"/>
    </source>
</evidence>
<organism evidence="4 5">
    <name type="scientific">Tractidigestivibacter montrealensis</name>
    <dbReference type="NCBI Taxonomy" id="2972466"/>
    <lineage>
        <taxon>Bacteria</taxon>
        <taxon>Bacillati</taxon>
        <taxon>Actinomycetota</taxon>
        <taxon>Coriobacteriia</taxon>
        <taxon>Coriobacteriales</taxon>
        <taxon>Atopobiaceae</taxon>
        <taxon>Tractidigestivibacter</taxon>
    </lineage>
</organism>
<gene>
    <name evidence="4" type="ORF">NVS32_05025</name>
</gene>
<keyword evidence="5" id="KW-1185">Reference proteome</keyword>
<sequence length="366" mass="39153">MEWEKANGAGGAGTSSGSGVPRGKKSGKGKIVLLVIIALIAIFMVSRIKGNSRDAKNSKLDWPTSGLATMLPEPGTDKGKVEINSDTAFSATLAEYSSSDYSSYVDACKEKGFTVDADQIGIGYAAFNEKGYKLSLTYYERKEELTVHLEAPDEMSTITWPTSGPGSLLPAPPSTQGSIVNDSSKLYQVNVGGMDKDAFSAYAAQCKEAGFDVDYSSGDTYYQAKNADGAKLRVDYKGANVVSIRVDVSDASSAESDAASSPASTDSSTTADSSIVTPEFKEMMDSYEEIMDKYCDFMVKYTGASAADQASMLADYTDLVQQEADWAQRISAVDESTLSDADDAYYIEVQARVSKRLIDAGVQIQQ</sequence>
<evidence type="ECO:0000313" key="5">
    <source>
        <dbReference type="Proteomes" id="UP001204320"/>
    </source>
</evidence>
<evidence type="ECO:0000256" key="1">
    <source>
        <dbReference type="SAM" id="MobiDB-lite"/>
    </source>
</evidence>
<keyword evidence="2" id="KW-0472">Membrane</keyword>